<evidence type="ECO:0000256" key="4">
    <source>
        <dbReference type="ARBA" id="ARBA00010217"/>
    </source>
</evidence>
<dbReference type="PROSITE" id="PS00108">
    <property type="entry name" value="PROTEIN_KINASE_ST"/>
    <property type="match status" value="1"/>
</dbReference>
<dbReference type="Pfam" id="PF00069">
    <property type="entry name" value="Pkinase"/>
    <property type="match status" value="1"/>
</dbReference>
<keyword evidence="10 21" id="KW-0732">Signal</keyword>
<comment type="subcellular location">
    <subcellularLocation>
        <location evidence="1">Cell membrane</location>
        <topology evidence="1">Single-pass type I membrane protein</topology>
    </subcellularLocation>
</comment>
<evidence type="ECO:0000256" key="13">
    <source>
        <dbReference type="ARBA" id="ARBA00022777"/>
    </source>
</evidence>
<feature type="domain" description="Protein kinase" evidence="22">
    <location>
        <begin position="329"/>
        <end position="568"/>
    </location>
</feature>
<evidence type="ECO:0000313" key="24">
    <source>
        <dbReference type="Proteomes" id="UP001159364"/>
    </source>
</evidence>
<dbReference type="SUPFAM" id="SSF56112">
    <property type="entry name" value="Protein kinase-like (PK-like)"/>
    <property type="match status" value="1"/>
</dbReference>
<evidence type="ECO:0000256" key="15">
    <source>
        <dbReference type="ARBA" id="ARBA00022989"/>
    </source>
</evidence>
<keyword evidence="17" id="KW-0675">Receptor</keyword>
<dbReference type="SMART" id="SM00220">
    <property type="entry name" value="S_TKc"/>
    <property type="match status" value="1"/>
</dbReference>
<evidence type="ECO:0000256" key="20">
    <source>
        <dbReference type="SAM" id="Phobius"/>
    </source>
</evidence>
<name>A0AAV8SRN1_9ROSI</name>
<dbReference type="GO" id="GO:0004674">
    <property type="term" value="F:protein serine/threonine kinase activity"/>
    <property type="evidence" value="ECO:0007669"/>
    <property type="project" value="UniProtKB-KW"/>
</dbReference>
<dbReference type="InterPro" id="IPR001220">
    <property type="entry name" value="Legume_lectin_dom"/>
</dbReference>
<dbReference type="CDD" id="cd06899">
    <property type="entry name" value="lectin_legume_LecRK_Arcelin_ConA"/>
    <property type="match status" value="1"/>
</dbReference>
<dbReference type="GO" id="GO:0002229">
    <property type="term" value="P:defense response to oomycetes"/>
    <property type="evidence" value="ECO:0007669"/>
    <property type="project" value="UniProtKB-ARBA"/>
</dbReference>
<keyword evidence="16 20" id="KW-0472">Membrane</keyword>
<keyword evidence="12 19" id="KW-0547">Nucleotide-binding</keyword>
<comment type="similarity">
    <text evidence="4">In the C-terminal section; belongs to the protein kinase superfamily. Ser/Thr protein kinase family.</text>
</comment>
<keyword evidence="15 20" id="KW-1133">Transmembrane helix</keyword>
<reference evidence="23 24" key="1">
    <citation type="submission" date="2021-09" db="EMBL/GenBank/DDBJ databases">
        <title>Genomic insights and catalytic innovation underlie evolution of tropane alkaloids biosynthesis.</title>
        <authorList>
            <person name="Wang Y.-J."/>
            <person name="Tian T."/>
            <person name="Huang J.-P."/>
            <person name="Huang S.-X."/>
        </authorList>
    </citation>
    <scope>NUCLEOTIDE SEQUENCE [LARGE SCALE GENOMIC DNA]</scope>
    <source>
        <strain evidence="23">KIB-2018</strain>
        <tissue evidence="23">Leaf</tissue>
    </source>
</reference>
<comment type="similarity">
    <text evidence="3">In the N-terminal section; belongs to the leguminous lectin family.</text>
</comment>
<gene>
    <name evidence="23" type="ORF">K2173_015444</name>
</gene>
<proteinExistence type="inferred from homology"/>
<feature type="signal peptide" evidence="21">
    <location>
        <begin position="1"/>
        <end position="22"/>
    </location>
</feature>
<dbReference type="InterPro" id="IPR019825">
    <property type="entry name" value="Lectin_legB_Mn/Ca_BS"/>
</dbReference>
<protein>
    <recommendedName>
        <fullName evidence="5">non-specific serine/threonine protein kinase</fullName>
        <ecNumber evidence="5">2.7.11.1</ecNumber>
    </recommendedName>
</protein>
<dbReference type="FunFam" id="1.10.510.10:FF:000240">
    <property type="entry name" value="Lectin-domain containing receptor kinase A4.3"/>
    <property type="match status" value="1"/>
</dbReference>
<keyword evidence="11" id="KW-0430">Lectin</keyword>
<evidence type="ECO:0000256" key="6">
    <source>
        <dbReference type="ARBA" id="ARBA00022475"/>
    </source>
</evidence>
<evidence type="ECO:0000256" key="12">
    <source>
        <dbReference type="ARBA" id="ARBA00022741"/>
    </source>
</evidence>
<evidence type="ECO:0000259" key="22">
    <source>
        <dbReference type="PROSITE" id="PS50011"/>
    </source>
</evidence>
<evidence type="ECO:0000256" key="11">
    <source>
        <dbReference type="ARBA" id="ARBA00022734"/>
    </source>
</evidence>
<dbReference type="GO" id="GO:0005524">
    <property type="term" value="F:ATP binding"/>
    <property type="evidence" value="ECO:0007669"/>
    <property type="project" value="UniProtKB-UniRule"/>
</dbReference>
<dbReference type="SUPFAM" id="SSF49899">
    <property type="entry name" value="Concanavalin A-like lectins/glucanases"/>
    <property type="match status" value="1"/>
</dbReference>
<dbReference type="PROSITE" id="PS00107">
    <property type="entry name" value="PROTEIN_KINASE_ATP"/>
    <property type="match status" value="1"/>
</dbReference>
<keyword evidence="9 20" id="KW-0812">Transmembrane</keyword>
<accession>A0AAV8SRN1</accession>
<sequence length="580" mass="64958">MPPRKLLVFLFCFTLFTTFTHSFLALAYDVSFDFSSLNLRDLIVLEDSDVTIPSSSSGTVIYDNPVYFLNPASNATASFSTMFTFSISNGNPSSYGDGLAFFFSQDNEILDRPGGYLGLVNSSLLTENKFVAVEFDTRLDAHFSDPNDRHCGVDIDSLESIETADPLLQNVDLKSGDWIMAWINFKNDLRVLKVFMSNSSWKPEKALLTVDIDLSVYLKGIMYVSFPGSSEGSTEVHFIHSWSFHTYEFLPVRPNSHPYDMSDISVSVTTVISLSHSISKHHKRLGLGLGIVGLAFLCTFLVVLGYISVKRWQKTKFTYKEMSLATRGFHSSKIIGNGAFGNVYKAFFYSSGTFAVVKRSKHSHEGKTKFLSELSIIAYLRHKNLIPLLGWCVEKGELLLVYEFMLHGSLDTKNIAFGLASGLTYLHQECEQQVIHRDIKASNVMLDVNFSARLGDFGLARIMDHDRSPVSTLTARTMGYLAPEYLHVGKATMKTDVFSYGVVMLKVAYGRRSIERESRNIIEAANKILNGEFNEAEMRTLLLIGLSLLQILRGETEPIVVPKQKPSLTFSRGMSLNLEK</sequence>
<dbReference type="InterPro" id="IPR011009">
    <property type="entry name" value="Kinase-like_dom_sf"/>
</dbReference>
<evidence type="ECO:0000256" key="3">
    <source>
        <dbReference type="ARBA" id="ARBA00008536"/>
    </source>
</evidence>
<evidence type="ECO:0000256" key="14">
    <source>
        <dbReference type="ARBA" id="ARBA00022840"/>
    </source>
</evidence>
<evidence type="ECO:0000256" key="16">
    <source>
        <dbReference type="ARBA" id="ARBA00023136"/>
    </source>
</evidence>
<dbReference type="GO" id="GO:0030246">
    <property type="term" value="F:carbohydrate binding"/>
    <property type="evidence" value="ECO:0007669"/>
    <property type="project" value="UniProtKB-KW"/>
</dbReference>
<evidence type="ECO:0000256" key="9">
    <source>
        <dbReference type="ARBA" id="ARBA00022692"/>
    </source>
</evidence>
<dbReference type="InterPro" id="IPR008271">
    <property type="entry name" value="Ser/Thr_kinase_AS"/>
</dbReference>
<dbReference type="GO" id="GO:0005886">
    <property type="term" value="C:plasma membrane"/>
    <property type="evidence" value="ECO:0007669"/>
    <property type="project" value="UniProtKB-SubCell"/>
</dbReference>
<keyword evidence="14 19" id="KW-0067">ATP-binding</keyword>
<evidence type="ECO:0000313" key="23">
    <source>
        <dbReference type="EMBL" id="KAJ8754932.1"/>
    </source>
</evidence>
<dbReference type="Pfam" id="PF00139">
    <property type="entry name" value="Lectin_legB"/>
    <property type="match status" value="1"/>
</dbReference>
<dbReference type="Gene3D" id="1.10.510.10">
    <property type="entry name" value="Transferase(Phosphotransferase) domain 1"/>
    <property type="match status" value="1"/>
</dbReference>
<evidence type="ECO:0000256" key="21">
    <source>
        <dbReference type="SAM" id="SignalP"/>
    </source>
</evidence>
<evidence type="ECO:0000256" key="7">
    <source>
        <dbReference type="ARBA" id="ARBA00022527"/>
    </source>
</evidence>
<evidence type="ECO:0000256" key="2">
    <source>
        <dbReference type="ARBA" id="ARBA00007606"/>
    </source>
</evidence>
<evidence type="ECO:0000256" key="10">
    <source>
        <dbReference type="ARBA" id="ARBA00022729"/>
    </source>
</evidence>
<comment type="caution">
    <text evidence="23">The sequence shown here is derived from an EMBL/GenBank/DDBJ whole genome shotgun (WGS) entry which is preliminary data.</text>
</comment>
<keyword evidence="8" id="KW-0808">Transferase</keyword>
<dbReference type="PROSITE" id="PS50011">
    <property type="entry name" value="PROTEIN_KINASE_DOM"/>
    <property type="match status" value="1"/>
</dbReference>
<dbReference type="Proteomes" id="UP001159364">
    <property type="component" value="Linkage Group LG09"/>
</dbReference>
<keyword evidence="13" id="KW-0418">Kinase</keyword>
<keyword evidence="6" id="KW-1003">Cell membrane</keyword>
<dbReference type="InterPro" id="IPR017441">
    <property type="entry name" value="Protein_kinase_ATP_BS"/>
</dbReference>
<evidence type="ECO:0000256" key="5">
    <source>
        <dbReference type="ARBA" id="ARBA00012513"/>
    </source>
</evidence>
<evidence type="ECO:0000256" key="18">
    <source>
        <dbReference type="ARBA" id="ARBA00023180"/>
    </source>
</evidence>
<evidence type="ECO:0000256" key="19">
    <source>
        <dbReference type="PROSITE-ProRule" id="PRU10141"/>
    </source>
</evidence>
<dbReference type="PROSITE" id="PS00307">
    <property type="entry name" value="LECTIN_LEGUME_BETA"/>
    <property type="match status" value="1"/>
</dbReference>
<dbReference type="PANTHER" id="PTHR27007">
    <property type="match status" value="1"/>
</dbReference>
<feature type="transmembrane region" description="Helical" evidence="20">
    <location>
        <begin position="285"/>
        <end position="307"/>
    </location>
</feature>
<evidence type="ECO:0000256" key="1">
    <source>
        <dbReference type="ARBA" id="ARBA00004251"/>
    </source>
</evidence>
<dbReference type="Gene3D" id="2.60.120.200">
    <property type="match status" value="1"/>
</dbReference>
<dbReference type="AlphaFoldDB" id="A0AAV8SRN1"/>
<comment type="similarity">
    <text evidence="2">Belongs to the leguminous lectin family.</text>
</comment>
<keyword evidence="7" id="KW-0723">Serine/threonine-protein kinase</keyword>
<dbReference type="InterPro" id="IPR050528">
    <property type="entry name" value="L-type_Lectin-RKs"/>
</dbReference>
<keyword evidence="24" id="KW-1185">Reference proteome</keyword>
<dbReference type="InterPro" id="IPR013320">
    <property type="entry name" value="ConA-like_dom_sf"/>
</dbReference>
<feature type="chain" id="PRO_5043541178" description="non-specific serine/threonine protein kinase" evidence="21">
    <location>
        <begin position="23"/>
        <end position="580"/>
    </location>
</feature>
<evidence type="ECO:0000256" key="17">
    <source>
        <dbReference type="ARBA" id="ARBA00023170"/>
    </source>
</evidence>
<dbReference type="EC" id="2.7.11.1" evidence="5"/>
<keyword evidence="18" id="KW-0325">Glycoprotein</keyword>
<dbReference type="InterPro" id="IPR000719">
    <property type="entry name" value="Prot_kinase_dom"/>
</dbReference>
<dbReference type="Gene3D" id="3.30.200.20">
    <property type="entry name" value="Phosphorylase Kinase, domain 1"/>
    <property type="match status" value="1"/>
</dbReference>
<organism evidence="23 24">
    <name type="scientific">Erythroxylum novogranatense</name>
    <dbReference type="NCBI Taxonomy" id="1862640"/>
    <lineage>
        <taxon>Eukaryota</taxon>
        <taxon>Viridiplantae</taxon>
        <taxon>Streptophyta</taxon>
        <taxon>Embryophyta</taxon>
        <taxon>Tracheophyta</taxon>
        <taxon>Spermatophyta</taxon>
        <taxon>Magnoliopsida</taxon>
        <taxon>eudicotyledons</taxon>
        <taxon>Gunneridae</taxon>
        <taxon>Pentapetalae</taxon>
        <taxon>rosids</taxon>
        <taxon>fabids</taxon>
        <taxon>Malpighiales</taxon>
        <taxon>Erythroxylaceae</taxon>
        <taxon>Erythroxylum</taxon>
    </lineage>
</organism>
<feature type="binding site" evidence="19">
    <location>
        <position position="358"/>
    </location>
    <ligand>
        <name>ATP</name>
        <dbReference type="ChEBI" id="CHEBI:30616"/>
    </ligand>
</feature>
<dbReference type="EMBL" id="JAIWQS010000009">
    <property type="protein sequence ID" value="KAJ8754932.1"/>
    <property type="molecule type" value="Genomic_DNA"/>
</dbReference>
<evidence type="ECO:0000256" key="8">
    <source>
        <dbReference type="ARBA" id="ARBA00022679"/>
    </source>
</evidence>